<dbReference type="GO" id="GO:0048472">
    <property type="term" value="F:threonine-phosphate decarboxylase activity"/>
    <property type="evidence" value="ECO:0007669"/>
    <property type="project" value="InterPro"/>
</dbReference>
<reference evidence="2 3" key="1">
    <citation type="journal article" date="2014" name="Int. J. Syst. Evol. Microbiol.">
        <title>Solimonas terrae sp. nov., isolated from soil.</title>
        <authorList>
            <person name="Kim S.J."/>
            <person name="Moon J.Y."/>
            <person name="Weon H.Y."/>
            <person name="Ahn J.H."/>
            <person name="Chen W.M."/>
            <person name="Kwon S.W."/>
        </authorList>
    </citation>
    <scope>NUCLEOTIDE SEQUENCE [LARGE SCALE GENOMIC DNA]</scope>
    <source>
        <strain evidence="2 3">KIS83-12</strain>
    </source>
</reference>
<evidence type="ECO:0000313" key="2">
    <source>
        <dbReference type="EMBL" id="NGY05516.1"/>
    </source>
</evidence>
<dbReference type="UniPathway" id="UPA00148"/>
<feature type="transmembrane region" description="Helical" evidence="1">
    <location>
        <begin position="41"/>
        <end position="65"/>
    </location>
</feature>
<accession>A0A6M2BSE0</accession>
<dbReference type="PANTHER" id="PTHR38684:SF1">
    <property type="entry name" value="PROTEIN AMPE"/>
    <property type="match status" value="1"/>
</dbReference>
<proteinExistence type="predicted"/>
<sequence length="287" mass="31399">MTLIGILIALGLERVLGHAPGWGRPVIFLSLMRMLRALVPAVIWASPLLPLAVVAAPVALVWWAYGQIWSPLLALFASAAVLLLCLGPRDLAEDVHDLLAAREAGDIARVQQIARNLQRGPQPDESHRSLMGTLFIQSHEKLFGVLLFFFIFGPAGAVAYRIASRLPRLMRETAPASMAEITADWLHSLLAWVPVRVTTLLYGLAGSLDDAMLAWRGLLRQPQHGWRSHTWALLAEISVASLRVESADGATEAVNLGSALREVLRMQWRALLILLALFAIFATGGMF</sequence>
<dbReference type="PANTHER" id="PTHR38684">
    <property type="entry name" value="PROTEIN AMPE"/>
    <property type="match status" value="1"/>
</dbReference>
<comment type="caution">
    <text evidence="2">The sequence shown here is derived from an EMBL/GenBank/DDBJ whole genome shotgun (WGS) entry which is preliminary data.</text>
</comment>
<gene>
    <name evidence="2" type="primary">ampE</name>
    <name evidence="2" type="ORF">G7Y85_12150</name>
</gene>
<feature type="transmembrane region" description="Helical" evidence="1">
    <location>
        <begin position="268"/>
        <end position="286"/>
    </location>
</feature>
<organism evidence="2 3">
    <name type="scientific">Solimonas terrae</name>
    <dbReference type="NCBI Taxonomy" id="1396819"/>
    <lineage>
        <taxon>Bacteria</taxon>
        <taxon>Pseudomonadati</taxon>
        <taxon>Pseudomonadota</taxon>
        <taxon>Gammaproteobacteria</taxon>
        <taxon>Nevskiales</taxon>
        <taxon>Nevskiaceae</taxon>
        <taxon>Solimonas</taxon>
    </lineage>
</organism>
<dbReference type="InterPro" id="IPR031347">
    <property type="entry name" value="AmpE"/>
</dbReference>
<dbReference type="RefSeq" id="WP_166257185.1">
    <property type="nucleotide sequence ID" value="NZ_JAAMOW010000006.1"/>
</dbReference>
<feature type="transmembrane region" description="Helical" evidence="1">
    <location>
        <begin position="72"/>
        <end position="89"/>
    </location>
</feature>
<dbReference type="AlphaFoldDB" id="A0A6M2BSE0"/>
<keyword evidence="1" id="KW-0472">Membrane</keyword>
<dbReference type="InterPro" id="IPR052966">
    <property type="entry name" value="Beta-lactamase_Reg"/>
</dbReference>
<evidence type="ECO:0000256" key="1">
    <source>
        <dbReference type="SAM" id="Phobius"/>
    </source>
</evidence>
<dbReference type="GO" id="GO:0046677">
    <property type="term" value="P:response to antibiotic"/>
    <property type="evidence" value="ECO:0007669"/>
    <property type="project" value="TreeGrafter"/>
</dbReference>
<dbReference type="EMBL" id="JAAMOW010000006">
    <property type="protein sequence ID" value="NGY05516.1"/>
    <property type="molecule type" value="Genomic_DNA"/>
</dbReference>
<keyword evidence="1" id="KW-1133">Transmembrane helix</keyword>
<keyword evidence="1" id="KW-0812">Transmembrane</keyword>
<name>A0A6M2BSE0_9GAMM</name>
<evidence type="ECO:0000313" key="3">
    <source>
        <dbReference type="Proteomes" id="UP000472676"/>
    </source>
</evidence>
<dbReference type="GO" id="GO:0005886">
    <property type="term" value="C:plasma membrane"/>
    <property type="evidence" value="ECO:0007669"/>
    <property type="project" value="TreeGrafter"/>
</dbReference>
<dbReference type="Proteomes" id="UP000472676">
    <property type="component" value="Unassembled WGS sequence"/>
</dbReference>
<dbReference type="GO" id="GO:0009236">
    <property type="term" value="P:cobalamin biosynthetic process"/>
    <property type="evidence" value="ECO:0007669"/>
    <property type="project" value="UniProtKB-UniPathway"/>
</dbReference>
<protein>
    <submittedName>
        <fullName evidence="2">Regulatory signaling modulator protein AmpE</fullName>
    </submittedName>
</protein>
<feature type="transmembrane region" description="Helical" evidence="1">
    <location>
        <begin position="142"/>
        <end position="163"/>
    </location>
</feature>
<keyword evidence="3" id="KW-1185">Reference proteome</keyword>
<dbReference type="Pfam" id="PF17113">
    <property type="entry name" value="AmpE"/>
    <property type="match status" value="1"/>
</dbReference>